<keyword evidence="3 7" id="KW-0547">Nucleotide-binding</keyword>
<reference evidence="11" key="1">
    <citation type="submission" date="2017-09" db="EMBL/GenBank/DDBJ databases">
        <title>Depth-based differentiation of microbial function through sediment-hosted aquifers and enrichment of novel symbionts in the deep terrestrial subsurface.</title>
        <authorList>
            <person name="Probst A.J."/>
            <person name="Ladd B."/>
            <person name="Jarett J.K."/>
            <person name="Geller-Mcgrath D.E."/>
            <person name="Sieber C.M.K."/>
            <person name="Emerson J.B."/>
            <person name="Anantharaman K."/>
            <person name="Thomas B.C."/>
            <person name="Malmstrom R."/>
            <person name="Stieglmeier M."/>
            <person name="Klingl A."/>
            <person name="Woyke T."/>
            <person name="Ryan C.M."/>
            <person name="Banfield J.F."/>
        </authorList>
    </citation>
    <scope>NUCLEOTIDE SEQUENCE [LARGE SCALE GENOMIC DNA]</scope>
</reference>
<dbReference type="Proteomes" id="UP000230603">
    <property type="component" value="Unassembled WGS sequence"/>
</dbReference>
<dbReference type="Pfam" id="PF19269">
    <property type="entry name" value="Anticodon_2"/>
    <property type="match status" value="1"/>
</dbReference>
<dbReference type="PANTHER" id="PTHR43311">
    <property type="entry name" value="GLUTAMATE--TRNA LIGASE"/>
    <property type="match status" value="1"/>
</dbReference>
<evidence type="ECO:0000256" key="4">
    <source>
        <dbReference type="ARBA" id="ARBA00022840"/>
    </source>
</evidence>
<dbReference type="InterPro" id="IPR004527">
    <property type="entry name" value="Glu-tRNA-ligase_bac/mito"/>
</dbReference>
<evidence type="ECO:0000256" key="7">
    <source>
        <dbReference type="RuleBase" id="RU363037"/>
    </source>
</evidence>
<evidence type="ECO:0000259" key="9">
    <source>
        <dbReference type="Pfam" id="PF19269"/>
    </source>
</evidence>
<dbReference type="Gene3D" id="3.40.50.620">
    <property type="entry name" value="HUPs"/>
    <property type="match status" value="1"/>
</dbReference>
<gene>
    <name evidence="10" type="primary">gltX</name>
    <name evidence="10" type="ORF">COV00_02035</name>
</gene>
<keyword evidence="4 7" id="KW-0067">ATP-binding</keyword>
<dbReference type="AlphaFoldDB" id="A0A2M8L8W8"/>
<dbReference type="SUPFAM" id="SSF52374">
    <property type="entry name" value="Nucleotidylyl transferase"/>
    <property type="match status" value="1"/>
</dbReference>
<dbReference type="InterPro" id="IPR014729">
    <property type="entry name" value="Rossmann-like_a/b/a_fold"/>
</dbReference>
<dbReference type="GO" id="GO:0005829">
    <property type="term" value="C:cytosol"/>
    <property type="evidence" value="ECO:0007669"/>
    <property type="project" value="TreeGrafter"/>
</dbReference>
<sequence>MNGLKWLGLEYDKIYRQSEREDIYKNYLKKLLDKKIAFWCYHSKEELAAEKTEQMNKKEAPRHVCNHKNIKSLNHKNKNGIIRLRGSDEKIKFNDLIRGEIEYDASLLGDIAIAKDEKTPLYNFASVIDDEEMKISHVIRGEDHIPNTPKQILIQKALKIQTPFYAHLPLILGPDKSKMSKRHGSISINEYKRMGYLAQALLNFIILLGWNPGNDKEFFEKEEMLELFSLQKIQKGGAVFNIEKLNWFNREYIKKMSMGKLSQHTMEYISSEWKAQINKDKKLWYKILELEKPRLNVLSEIKERVDFFFEKPQLSRSLLIHTFSNTSQHLDKTEKILSSIDRHSFGAENIKKALWDYAEEKGRGNVLWPFRAALTGKAKSPDPFSVAEILGKKET</sequence>
<evidence type="ECO:0000259" key="8">
    <source>
        <dbReference type="Pfam" id="PF00749"/>
    </source>
</evidence>
<dbReference type="InterPro" id="IPR008925">
    <property type="entry name" value="aa_tRNA-synth_I_cd-bd_sf"/>
</dbReference>
<dbReference type="NCBIfam" id="TIGR00464">
    <property type="entry name" value="gltX_bact"/>
    <property type="match status" value="1"/>
</dbReference>
<evidence type="ECO:0000313" key="10">
    <source>
        <dbReference type="EMBL" id="PJE73035.1"/>
    </source>
</evidence>
<keyword evidence="5 7" id="KW-0648">Protein biosynthesis</keyword>
<name>A0A2M8L8W8_9BACT</name>
<evidence type="ECO:0000256" key="3">
    <source>
        <dbReference type="ARBA" id="ARBA00022741"/>
    </source>
</evidence>
<accession>A0A2M8L8W8</accession>
<comment type="caution">
    <text evidence="10">The sequence shown here is derived from an EMBL/GenBank/DDBJ whole genome shotgun (WGS) entry which is preliminary data.</text>
</comment>
<keyword evidence="6 7" id="KW-0030">Aminoacyl-tRNA synthetase</keyword>
<evidence type="ECO:0000256" key="2">
    <source>
        <dbReference type="ARBA" id="ARBA00022598"/>
    </source>
</evidence>
<comment type="similarity">
    <text evidence="1">Belongs to the class-I aminoacyl-tRNA synthetase family. Glutamate--tRNA ligase type 1 subfamily.</text>
</comment>
<evidence type="ECO:0000256" key="5">
    <source>
        <dbReference type="ARBA" id="ARBA00022917"/>
    </source>
</evidence>
<dbReference type="InterPro" id="IPR020058">
    <property type="entry name" value="Glu/Gln-tRNA-synth_Ib_cat-dom"/>
</dbReference>
<dbReference type="InterPro" id="IPR020751">
    <property type="entry name" value="aa-tRNA-synth_I_codon-bd_sub2"/>
</dbReference>
<evidence type="ECO:0000256" key="1">
    <source>
        <dbReference type="ARBA" id="ARBA00007894"/>
    </source>
</evidence>
<keyword evidence="2 7" id="KW-0436">Ligase</keyword>
<protein>
    <submittedName>
        <fullName evidence="10">Glutamate--tRNA ligase</fullName>
    </submittedName>
</protein>
<dbReference type="InterPro" id="IPR045462">
    <property type="entry name" value="aa-tRNA-synth_I_cd-bd"/>
</dbReference>
<evidence type="ECO:0000256" key="6">
    <source>
        <dbReference type="ARBA" id="ARBA00023146"/>
    </source>
</evidence>
<feature type="domain" description="Aminoacyl-tRNA synthetase class I anticodon-binding" evidence="9">
    <location>
        <begin position="268"/>
        <end position="395"/>
    </location>
</feature>
<dbReference type="GO" id="GO:0000049">
    <property type="term" value="F:tRNA binding"/>
    <property type="evidence" value="ECO:0007669"/>
    <property type="project" value="InterPro"/>
</dbReference>
<dbReference type="GO" id="GO:0005524">
    <property type="term" value="F:ATP binding"/>
    <property type="evidence" value="ECO:0007669"/>
    <property type="project" value="UniProtKB-KW"/>
</dbReference>
<dbReference type="GO" id="GO:0006424">
    <property type="term" value="P:glutamyl-tRNA aminoacylation"/>
    <property type="evidence" value="ECO:0007669"/>
    <property type="project" value="InterPro"/>
</dbReference>
<dbReference type="Gene3D" id="1.10.10.350">
    <property type="match status" value="1"/>
</dbReference>
<dbReference type="EMBL" id="PFEP01000028">
    <property type="protein sequence ID" value="PJE73035.1"/>
    <property type="molecule type" value="Genomic_DNA"/>
</dbReference>
<feature type="domain" description="Glutamyl/glutaminyl-tRNA synthetase class Ib catalytic" evidence="8">
    <location>
        <begin position="2"/>
        <end position="247"/>
    </location>
</feature>
<organism evidence="10 11">
    <name type="scientific">Candidatus Tagabacteria bacterium CG10_big_fil_rev_8_21_14_0_10_40_13</name>
    <dbReference type="NCBI Taxonomy" id="1975022"/>
    <lineage>
        <taxon>Bacteria</taxon>
        <taxon>Candidatus Tagaibacteriota</taxon>
    </lineage>
</organism>
<dbReference type="PANTHER" id="PTHR43311:SF2">
    <property type="entry name" value="GLUTAMATE--TRNA LIGASE, MITOCHONDRIAL-RELATED"/>
    <property type="match status" value="1"/>
</dbReference>
<dbReference type="Pfam" id="PF00749">
    <property type="entry name" value="tRNA-synt_1c"/>
    <property type="match status" value="1"/>
</dbReference>
<dbReference type="GO" id="GO:0004818">
    <property type="term" value="F:glutamate-tRNA ligase activity"/>
    <property type="evidence" value="ECO:0007669"/>
    <property type="project" value="InterPro"/>
</dbReference>
<dbReference type="InterPro" id="IPR049940">
    <property type="entry name" value="GluQ/Sye"/>
</dbReference>
<dbReference type="SUPFAM" id="SSF48163">
    <property type="entry name" value="An anticodon-binding domain of class I aminoacyl-tRNA synthetases"/>
    <property type="match status" value="1"/>
</dbReference>
<proteinExistence type="inferred from homology"/>
<evidence type="ECO:0000313" key="11">
    <source>
        <dbReference type="Proteomes" id="UP000230603"/>
    </source>
</evidence>
<feature type="non-terminal residue" evidence="10">
    <location>
        <position position="395"/>
    </location>
</feature>